<comment type="caution">
    <text evidence="1">The sequence shown here is derived from an EMBL/GenBank/DDBJ whole genome shotgun (WGS) entry which is preliminary data.</text>
</comment>
<sequence>MVQSLKKSVEHRLAACEEQTSFQLAATLDPRFKLAWCKDTCEAQKQRTALLAAANLVATPLVTSTQTQPGLSASPPAKRCKLFGFMGAQEATPPVSSSTTEEISKYLAEPCLDEKAQQINESSHPGQAVTEIPGNSCHLCTCREAL</sequence>
<keyword evidence="2" id="KW-1185">Reference proteome</keyword>
<reference evidence="1" key="1">
    <citation type="journal article" date="2023" name="Mol. Biol. Evol.">
        <title>Third-Generation Sequencing Reveals the Adaptive Role of the Epigenome in Three Deep-Sea Polychaetes.</title>
        <authorList>
            <person name="Perez M."/>
            <person name="Aroh O."/>
            <person name="Sun Y."/>
            <person name="Lan Y."/>
            <person name="Juniper S.K."/>
            <person name="Young C.R."/>
            <person name="Angers B."/>
            <person name="Qian P.Y."/>
        </authorList>
    </citation>
    <scope>NUCLEOTIDE SEQUENCE</scope>
    <source>
        <strain evidence="1">R07B-5</strain>
    </source>
</reference>
<dbReference type="Proteomes" id="UP001209878">
    <property type="component" value="Unassembled WGS sequence"/>
</dbReference>
<evidence type="ECO:0000313" key="2">
    <source>
        <dbReference type="Proteomes" id="UP001209878"/>
    </source>
</evidence>
<dbReference type="EMBL" id="JAODUO010000025">
    <property type="protein sequence ID" value="KAK2192685.1"/>
    <property type="molecule type" value="Genomic_DNA"/>
</dbReference>
<proteinExistence type="predicted"/>
<protein>
    <submittedName>
        <fullName evidence="1">Uncharacterized protein</fullName>
    </submittedName>
</protein>
<accession>A0AAD9UKK1</accession>
<name>A0AAD9UKK1_RIDPI</name>
<dbReference type="AlphaFoldDB" id="A0AAD9UKK1"/>
<gene>
    <name evidence="1" type="ORF">NP493_25g04029</name>
</gene>
<organism evidence="1 2">
    <name type="scientific">Ridgeia piscesae</name>
    <name type="common">Tubeworm</name>
    <dbReference type="NCBI Taxonomy" id="27915"/>
    <lineage>
        <taxon>Eukaryota</taxon>
        <taxon>Metazoa</taxon>
        <taxon>Spiralia</taxon>
        <taxon>Lophotrochozoa</taxon>
        <taxon>Annelida</taxon>
        <taxon>Polychaeta</taxon>
        <taxon>Sedentaria</taxon>
        <taxon>Canalipalpata</taxon>
        <taxon>Sabellida</taxon>
        <taxon>Siboglinidae</taxon>
        <taxon>Ridgeia</taxon>
    </lineage>
</organism>
<evidence type="ECO:0000313" key="1">
    <source>
        <dbReference type="EMBL" id="KAK2192685.1"/>
    </source>
</evidence>